<sequence length="126" mass="14284">MLFITMVRCWLLPWLIDLTNSTSAIGHLWRPVIDRRSERDGESCGMGDEMAEERAASMGDVLWNLEYALQLQEAVIGGEPEDNSTNMIGELPPQINNFSQGDTSVNVREPRDYLRNRALMISLVFP</sequence>
<reference evidence="2 3" key="1">
    <citation type="submission" date="2020-02" db="EMBL/GenBank/DDBJ databases">
        <authorList>
            <person name="Ma Q."/>
            <person name="Huang Y."/>
            <person name="Song X."/>
            <person name="Pei D."/>
        </authorList>
    </citation>
    <scope>NUCLEOTIDE SEQUENCE [LARGE SCALE GENOMIC DNA]</scope>
    <source>
        <strain evidence="2">Sxm20200214</strain>
        <tissue evidence="2">Leaf</tissue>
    </source>
</reference>
<dbReference type="EMBL" id="JAAMPC010000009">
    <property type="protein sequence ID" value="KAG2292716.1"/>
    <property type="molecule type" value="Genomic_DNA"/>
</dbReference>
<organism evidence="2 3">
    <name type="scientific">Brassica carinata</name>
    <name type="common">Ethiopian mustard</name>
    <name type="synonym">Abyssinian cabbage</name>
    <dbReference type="NCBI Taxonomy" id="52824"/>
    <lineage>
        <taxon>Eukaryota</taxon>
        <taxon>Viridiplantae</taxon>
        <taxon>Streptophyta</taxon>
        <taxon>Embryophyta</taxon>
        <taxon>Tracheophyta</taxon>
        <taxon>Spermatophyta</taxon>
        <taxon>Magnoliopsida</taxon>
        <taxon>eudicotyledons</taxon>
        <taxon>Gunneridae</taxon>
        <taxon>Pentapetalae</taxon>
        <taxon>rosids</taxon>
        <taxon>malvids</taxon>
        <taxon>Brassicales</taxon>
        <taxon>Brassicaceae</taxon>
        <taxon>Brassiceae</taxon>
        <taxon>Brassica</taxon>
    </lineage>
</organism>
<feature type="chain" id="PRO_5036471698" evidence="1">
    <location>
        <begin position="22"/>
        <end position="126"/>
    </location>
</feature>
<comment type="caution">
    <text evidence="2">The sequence shown here is derived from an EMBL/GenBank/DDBJ whole genome shotgun (WGS) entry which is preliminary data.</text>
</comment>
<dbReference type="AlphaFoldDB" id="A0A8X7UY33"/>
<evidence type="ECO:0000256" key="1">
    <source>
        <dbReference type="SAM" id="SignalP"/>
    </source>
</evidence>
<evidence type="ECO:0000313" key="3">
    <source>
        <dbReference type="Proteomes" id="UP000886595"/>
    </source>
</evidence>
<dbReference type="Proteomes" id="UP000886595">
    <property type="component" value="Unassembled WGS sequence"/>
</dbReference>
<proteinExistence type="predicted"/>
<keyword evidence="3" id="KW-1185">Reference proteome</keyword>
<accession>A0A8X7UY33</accession>
<name>A0A8X7UY33_BRACI</name>
<keyword evidence="1" id="KW-0732">Signal</keyword>
<feature type="signal peptide" evidence="1">
    <location>
        <begin position="1"/>
        <end position="21"/>
    </location>
</feature>
<protein>
    <submittedName>
        <fullName evidence="2">Uncharacterized protein</fullName>
    </submittedName>
</protein>
<evidence type="ECO:0000313" key="2">
    <source>
        <dbReference type="EMBL" id="KAG2292716.1"/>
    </source>
</evidence>
<gene>
    <name evidence="2" type="ORF">Bca52824_039385</name>
</gene>
<dbReference type="OrthoDB" id="1557132at2759"/>